<dbReference type="Proteomes" id="UP000671828">
    <property type="component" value="Chromosome"/>
</dbReference>
<protein>
    <submittedName>
        <fullName evidence="1">Uncharacterized protein</fullName>
    </submittedName>
</protein>
<organism evidence="1 2">
    <name type="scientific">Saccharothrix algeriensis</name>
    <dbReference type="NCBI Taxonomy" id="173560"/>
    <lineage>
        <taxon>Bacteria</taxon>
        <taxon>Bacillati</taxon>
        <taxon>Actinomycetota</taxon>
        <taxon>Actinomycetes</taxon>
        <taxon>Pseudonocardiales</taxon>
        <taxon>Pseudonocardiaceae</taxon>
        <taxon>Saccharothrix</taxon>
    </lineage>
</organism>
<evidence type="ECO:0000313" key="2">
    <source>
        <dbReference type="Proteomes" id="UP000671828"/>
    </source>
</evidence>
<evidence type="ECO:0000313" key="1">
    <source>
        <dbReference type="EMBL" id="QTR04593.1"/>
    </source>
</evidence>
<dbReference type="EMBL" id="CP072788">
    <property type="protein sequence ID" value="QTR04593.1"/>
    <property type="molecule type" value="Genomic_DNA"/>
</dbReference>
<name>A0A8T8I108_9PSEU</name>
<reference evidence="1" key="1">
    <citation type="submission" date="2021-04" db="EMBL/GenBank/DDBJ databases">
        <title>Saccharothrix algeriensis WGS.</title>
        <authorList>
            <person name="Stuskova K."/>
            <person name="Hakalova E."/>
            <person name="Tebbal A.B."/>
            <person name="Eichmeier A."/>
        </authorList>
    </citation>
    <scope>NUCLEOTIDE SEQUENCE</scope>
    <source>
        <strain evidence="1">NRRL B-24137</strain>
    </source>
</reference>
<sequence length="82" mass="9526">MTSLVIAVVAQFDLGSMSGRLAGYQVLWPQNWWFFTGLHRPTLTAYRIELGTAVLDPRDERHERVERLWGLNRIDVVRQSEV</sequence>
<accession>A0A8T8I108</accession>
<dbReference type="AlphaFoldDB" id="A0A8T8I108"/>
<proteinExistence type="predicted"/>
<gene>
    <name evidence="1" type="ORF">J7S33_06980</name>
</gene>